<feature type="transmembrane region" description="Helical" evidence="1">
    <location>
        <begin position="261"/>
        <end position="282"/>
    </location>
</feature>
<keyword evidence="3" id="KW-1185">Reference proteome</keyword>
<feature type="transmembrane region" description="Helical" evidence="1">
    <location>
        <begin position="400"/>
        <end position="420"/>
    </location>
</feature>
<dbReference type="AlphaFoldDB" id="A0A9J7BSV7"/>
<feature type="transmembrane region" description="Helical" evidence="1">
    <location>
        <begin position="326"/>
        <end position="347"/>
    </location>
</feature>
<feature type="transmembrane region" description="Helical" evidence="1">
    <location>
        <begin position="95"/>
        <end position="114"/>
    </location>
</feature>
<evidence type="ECO:0008006" key="4">
    <source>
        <dbReference type="Google" id="ProtNLM"/>
    </source>
</evidence>
<evidence type="ECO:0000313" key="2">
    <source>
        <dbReference type="EMBL" id="UWZ85673.1"/>
    </source>
</evidence>
<feature type="transmembrane region" description="Helical" evidence="1">
    <location>
        <begin position="202"/>
        <end position="221"/>
    </location>
</feature>
<evidence type="ECO:0000313" key="3">
    <source>
        <dbReference type="Proteomes" id="UP001059380"/>
    </source>
</evidence>
<sequence length="441" mass="48297">MSLSLSSRDHAAAPVAGAVWHALAWLVFGNAIGVMIAILLLLPALNAWLGEWTYGRWMMVHMNTALYGWCSLPMLAFLFRVYGAERGSVAAWCRPVLWLWSSALVIGSISWLQGHSSGKLFLDWQGYAGVFFPLAMLALWIVLAIAFIRGERDSGSTRGARIAKVVGLLILLAVPFAIYIASSPGIYPPINPDTGGPTGESQLESSLGIVLILLVLPLGIARRTAGRGRVIAWSWLLLAAEGVLCGTLSRADISHHNPAQWIALGSIVAWLPVMPAYYRAFAWNSETRRWRTSMLWWWGGLVVSGWVLFLPGVLDRAKFTDALVGHSLAAVAGFLSALLIFMMVELLGERDAWILNRAWSFHLWNWGVFAYVVVMGVAGWMEARDPAFTIVPGPYRNTLYIVRLITGLMMLAASIEWLAAASRGPALATQPVMQEQGVKVA</sequence>
<name>A0A9J7BSV7_9BACT</name>
<feature type="transmembrane region" description="Helical" evidence="1">
    <location>
        <begin position="359"/>
        <end position="380"/>
    </location>
</feature>
<keyword evidence="1" id="KW-0472">Membrane</keyword>
<feature type="transmembrane region" description="Helical" evidence="1">
    <location>
        <begin position="294"/>
        <end position="314"/>
    </location>
</feature>
<accession>A0A9J7BSV7</accession>
<dbReference type="EMBL" id="CP093313">
    <property type="protein sequence ID" value="UWZ85673.1"/>
    <property type="molecule type" value="Genomic_DNA"/>
</dbReference>
<keyword evidence="1" id="KW-0812">Transmembrane</keyword>
<feature type="transmembrane region" description="Helical" evidence="1">
    <location>
        <begin position="12"/>
        <end position="45"/>
    </location>
</feature>
<keyword evidence="1" id="KW-1133">Transmembrane helix</keyword>
<reference evidence="2" key="1">
    <citation type="submission" date="2021-04" db="EMBL/GenBank/DDBJ databases">
        <title>Phylogenetic analysis of Acidobacteriaceae.</title>
        <authorList>
            <person name="Qiu L."/>
            <person name="Zhang Q."/>
        </authorList>
    </citation>
    <scope>NUCLEOTIDE SEQUENCE</scope>
    <source>
        <strain evidence="2">DSM 25168</strain>
    </source>
</reference>
<feature type="transmembrane region" description="Helical" evidence="1">
    <location>
        <begin position="162"/>
        <end position="182"/>
    </location>
</feature>
<organism evidence="2 3">
    <name type="scientific">Occallatibacter riparius</name>
    <dbReference type="NCBI Taxonomy" id="1002689"/>
    <lineage>
        <taxon>Bacteria</taxon>
        <taxon>Pseudomonadati</taxon>
        <taxon>Acidobacteriota</taxon>
        <taxon>Terriglobia</taxon>
        <taxon>Terriglobales</taxon>
        <taxon>Acidobacteriaceae</taxon>
        <taxon>Occallatibacter</taxon>
    </lineage>
</organism>
<dbReference type="SUPFAM" id="SSF81442">
    <property type="entry name" value="Cytochrome c oxidase subunit I-like"/>
    <property type="match status" value="1"/>
</dbReference>
<dbReference type="RefSeq" id="WP_260795261.1">
    <property type="nucleotide sequence ID" value="NZ_CP093313.1"/>
</dbReference>
<dbReference type="KEGG" id="orp:MOP44_06940"/>
<feature type="transmembrane region" description="Helical" evidence="1">
    <location>
        <begin position="230"/>
        <end position="249"/>
    </location>
</feature>
<feature type="transmembrane region" description="Helical" evidence="1">
    <location>
        <begin position="126"/>
        <end position="150"/>
    </location>
</feature>
<feature type="transmembrane region" description="Helical" evidence="1">
    <location>
        <begin position="65"/>
        <end position="83"/>
    </location>
</feature>
<proteinExistence type="predicted"/>
<gene>
    <name evidence="2" type="ORF">MOP44_06940</name>
</gene>
<dbReference type="InterPro" id="IPR036927">
    <property type="entry name" value="Cyt_c_oxase-like_su1_sf"/>
</dbReference>
<dbReference type="Gene3D" id="1.20.210.10">
    <property type="entry name" value="Cytochrome c oxidase-like, subunit I domain"/>
    <property type="match status" value="1"/>
</dbReference>
<protein>
    <recommendedName>
        <fullName evidence="4">Cytochrome oxidase subunit I profile domain-containing protein</fullName>
    </recommendedName>
</protein>
<evidence type="ECO:0000256" key="1">
    <source>
        <dbReference type="SAM" id="Phobius"/>
    </source>
</evidence>
<dbReference type="Proteomes" id="UP001059380">
    <property type="component" value="Chromosome"/>
</dbReference>